<reference evidence="1" key="1">
    <citation type="journal article" date="2022" name="bioRxiv">
        <title>Sequencing and chromosome-scale assembly of the giantPleurodeles waltlgenome.</title>
        <authorList>
            <person name="Brown T."/>
            <person name="Elewa A."/>
            <person name="Iarovenko S."/>
            <person name="Subramanian E."/>
            <person name="Araus A.J."/>
            <person name="Petzold A."/>
            <person name="Susuki M."/>
            <person name="Suzuki K.-i.T."/>
            <person name="Hayashi T."/>
            <person name="Toyoda A."/>
            <person name="Oliveira C."/>
            <person name="Osipova E."/>
            <person name="Leigh N.D."/>
            <person name="Simon A."/>
            <person name="Yun M.H."/>
        </authorList>
    </citation>
    <scope>NUCLEOTIDE SEQUENCE</scope>
    <source>
        <strain evidence="1">20211129_DDA</strain>
        <tissue evidence="1">Liver</tissue>
    </source>
</reference>
<dbReference type="AlphaFoldDB" id="A0AAV7LP15"/>
<keyword evidence="2" id="KW-1185">Reference proteome</keyword>
<gene>
    <name evidence="1" type="ORF">NDU88_005261</name>
</gene>
<comment type="caution">
    <text evidence="1">The sequence shown here is derived from an EMBL/GenBank/DDBJ whole genome shotgun (WGS) entry which is preliminary data.</text>
</comment>
<dbReference type="Proteomes" id="UP001066276">
    <property type="component" value="Chromosome 11"/>
</dbReference>
<evidence type="ECO:0000313" key="2">
    <source>
        <dbReference type="Proteomes" id="UP001066276"/>
    </source>
</evidence>
<organism evidence="1 2">
    <name type="scientific">Pleurodeles waltl</name>
    <name type="common">Iberian ribbed newt</name>
    <dbReference type="NCBI Taxonomy" id="8319"/>
    <lineage>
        <taxon>Eukaryota</taxon>
        <taxon>Metazoa</taxon>
        <taxon>Chordata</taxon>
        <taxon>Craniata</taxon>
        <taxon>Vertebrata</taxon>
        <taxon>Euteleostomi</taxon>
        <taxon>Amphibia</taxon>
        <taxon>Batrachia</taxon>
        <taxon>Caudata</taxon>
        <taxon>Salamandroidea</taxon>
        <taxon>Salamandridae</taxon>
        <taxon>Pleurodelinae</taxon>
        <taxon>Pleurodeles</taxon>
    </lineage>
</organism>
<accession>A0AAV7LP15</accession>
<name>A0AAV7LP15_PLEWA</name>
<protein>
    <submittedName>
        <fullName evidence="1">Uncharacterized protein</fullName>
    </submittedName>
</protein>
<proteinExistence type="predicted"/>
<sequence length="117" mass="11904">MEAVALLRQAGRMDLLKEGALAPGRPGRRASAGVAAAVAACSPPRLSGTAKVRGASRGRGRRVCFGRARGGFQVGSGAGDLRGLPGRRGTAYCIGAGIQLEKERRAAGGNAAYRGQE</sequence>
<evidence type="ECO:0000313" key="1">
    <source>
        <dbReference type="EMBL" id="KAJ1092149.1"/>
    </source>
</evidence>
<dbReference type="EMBL" id="JANPWB010000015">
    <property type="protein sequence ID" value="KAJ1092149.1"/>
    <property type="molecule type" value="Genomic_DNA"/>
</dbReference>